<proteinExistence type="predicted"/>
<dbReference type="AlphaFoldDB" id="A0A090MM46"/>
<name>A0A090MM46_AFIFE</name>
<organism evidence="1 2">
    <name type="scientific">Afipia felis</name>
    <name type="common">Cat scratch disease bacillus</name>
    <dbReference type="NCBI Taxonomy" id="1035"/>
    <lineage>
        <taxon>Bacteria</taxon>
        <taxon>Pseudomonadati</taxon>
        <taxon>Pseudomonadota</taxon>
        <taxon>Alphaproteobacteria</taxon>
        <taxon>Hyphomicrobiales</taxon>
        <taxon>Nitrobacteraceae</taxon>
        <taxon>Afipia</taxon>
    </lineage>
</organism>
<evidence type="ECO:0000313" key="1">
    <source>
        <dbReference type="EMBL" id="CEG08451.1"/>
    </source>
</evidence>
<comment type="caution">
    <text evidence="1">The sequence shown here is derived from an EMBL/GenBank/DDBJ whole genome shotgun (WGS) entry which is preliminary data.</text>
</comment>
<dbReference type="EMBL" id="CCAZ020000001">
    <property type="protein sequence ID" value="CEG08451.1"/>
    <property type="molecule type" value="Genomic_DNA"/>
</dbReference>
<evidence type="ECO:0000313" key="2">
    <source>
        <dbReference type="Proteomes" id="UP000035762"/>
    </source>
</evidence>
<sequence length="484" mass="53386">MLTTCGVRLREVSPVPAAGSLYASMGPKSLERLKEFLAQLPPKSQALLMREFERAIERGGDDAIVANIVLAELRKIVRAPDENTTPRTDDPARLLFTPVEPFLIEGTGAVRPGQIRRTSLAPVWMWLSREGAPTETQTYEAVLKNPQATATEIDRAVRQMQLASAQAIEAAASGTDRRGFGRIGTPSAVEDIPAIGAVLKIRESLEIFGARLPGQIRALNEAQVASVTTAMNLPSLQTPQALPFALSVVMQRLMSPWQVIRLSISVAASDDEVRVAGTPYGVAVTMAIHDLSRLVGELRNDVRRGKFDDTANILKVLHDGLRGLRTELDIRSDSAWGKQLSSMRAEISNALDSEIGSVPGRVRRLLRQRPDKDITANSRIDEMEVDETAAFIDFVATCRNYAGELAINEVTRRTYRDLQQYIEKATESLVETLRASDTRTRPFRYAQAQAAIRFCEVIFGLDYASLMKKAVEVAKSERKTSRKT</sequence>
<dbReference type="STRING" id="1035.BN961_01866"/>
<protein>
    <submittedName>
        <fullName evidence="1">Uncharacterized protein</fullName>
    </submittedName>
</protein>
<dbReference type="Proteomes" id="UP000035762">
    <property type="component" value="Unassembled WGS sequence"/>
</dbReference>
<keyword evidence="2" id="KW-1185">Reference proteome</keyword>
<reference evidence="1 2" key="1">
    <citation type="journal article" date="2014" name="Genome Announc.">
        <title>Genome Sequence of Afipia felis Strain 76713, Isolated in Hospital Water Using an Amoeba Co-Culture Procedure.</title>
        <authorList>
            <person name="Benamar S."/>
            <person name="La Scola B."/>
            <person name="Croce O."/>
        </authorList>
    </citation>
    <scope>NUCLEOTIDE SEQUENCE [LARGE SCALE GENOMIC DNA]</scope>
    <source>
        <strain evidence="1 2">76713</strain>
    </source>
</reference>
<gene>
    <name evidence="1" type="ORF">BN961_01866</name>
</gene>
<accession>A0A090MM46</accession>